<dbReference type="EMBL" id="FNPZ01000001">
    <property type="protein sequence ID" value="SDY38761.1"/>
    <property type="molecule type" value="Genomic_DNA"/>
</dbReference>
<sequence length="124" mass="12996">MNQSIVVFTPAPAPVSDARDRAGSSRSAAARDACSLGELGARFDAVVRGITAEDTVVAASDARRARLLAEAAALSDRMARLDGSAGTATGREWARRKLATEIACATHRSERAVTLLIDDSENLV</sequence>
<dbReference type="Proteomes" id="UP000198891">
    <property type="component" value="Unassembled WGS sequence"/>
</dbReference>
<dbReference type="AlphaFoldDB" id="A0A1H3JFR3"/>
<feature type="non-terminal residue" evidence="1">
    <location>
        <position position="124"/>
    </location>
</feature>
<evidence type="ECO:0000313" key="1">
    <source>
        <dbReference type="EMBL" id="SDY38761.1"/>
    </source>
</evidence>
<gene>
    <name evidence="1" type="ORF">SAMN05216554_0155</name>
</gene>
<dbReference type="STRING" id="381665.SAMN05216554_0155"/>
<reference evidence="1 2" key="1">
    <citation type="submission" date="2016-10" db="EMBL/GenBank/DDBJ databases">
        <authorList>
            <person name="de Groot N.N."/>
        </authorList>
    </citation>
    <scope>NUCLEOTIDE SEQUENCE [LARGE SCALE GENOMIC DNA]</scope>
    <source>
        <strain evidence="1 2">CGMCC 4.3491</strain>
    </source>
</reference>
<accession>A0A1H3JFR3</accession>
<organism evidence="1 2">
    <name type="scientific">Herbiconiux ginsengi</name>
    <dbReference type="NCBI Taxonomy" id="381665"/>
    <lineage>
        <taxon>Bacteria</taxon>
        <taxon>Bacillati</taxon>
        <taxon>Actinomycetota</taxon>
        <taxon>Actinomycetes</taxon>
        <taxon>Micrococcales</taxon>
        <taxon>Microbacteriaceae</taxon>
        <taxon>Herbiconiux</taxon>
    </lineage>
</organism>
<protein>
    <submittedName>
        <fullName evidence="1">Uncharacterized protein</fullName>
    </submittedName>
</protein>
<proteinExistence type="predicted"/>
<dbReference type="RefSeq" id="WP_139256558.1">
    <property type="nucleotide sequence ID" value="NZ_FNPZ01000001.1"/>
</dbReference>
<dbReference type="OrthoDB" id="3261064at2"/>
<name>A0A1H3JFR3_9MICO</name>
<keyword evidence="2" id="KW-1185">Reference proteome</keyword>
<evidence type="ECO:0000313" key="2">
    <source>
        <dbReference type="Proteomes" id="UP000198891"/>
    </source>
</evidence>